<proteinExistence type="predicted"/>
<reference evidence="1 2" key="1">
    <citation type="submission" date="2016-10" db="EMBL/GenBank/DDBJ databases">
        <authorList>
            <person name="de Groot N.N."/>
        </authorList>
    </citation>
    <scope>NUCLEOTIDE SEQUENCE [LARGE SCALE GENOMIC DNA]</scope>
    <source>
        <strain evidence="1 2">DSM 4180</strain>
    </source>
</reference>
<evidence type="ECO:0008006" key="3">
    <source>
        <dbReference type="Google" id="ProtNLM"/>
    </source>
</evidence>
<evidence type="ECO:0000313" key="1">
    <source>
        <dbReference type="EMBL" id="SFM70940.1"/>
    </source>
</evidence>
<dbReference type="Proteomes" id="UP000199556">
    <property type="component" value="Unassembled WGS sequence"/>
</dbReference>
<sequence>MRARVEHVFASQAAMGGQLVRTIGLARARLKTGLNNIVYNLRRWTYLQGVAA</sequence>
<protein>
    <recommendedName>
        <fullName evidence="3">Transposase DDE domain-containing protein</fullName>
    </recommendedName>
</protein>
<evidence type="ECO:0000313" key="2">
    <source>
        <dbReference type="Proteomes" id="UP000199556"/>
    </source>
</evidence>
<accession>A0A1I4T2Z5</accession>
<name>A0A1I4T2Z5_ECTMO</name>
<organism evidence="1 2">
    <name type="scientific">Ectothiorhodospira mobilis</name>
    <dbReference type="NCBI Taxonomy" id="195064"/>
    <lineage>
        <taxon>Bacteria</taxon>
        <taxon>Pseudomonadati</taxon>
        <taxon>Pseudomonadota</taxon>
        <taxon>Gammaproteobacteria</taxon>
        <taxon>Chromatiales</taxon>
        <taxon>Ectothiorhodospiraceae</taxon>
        <taxon>Ectothiorhodospira</taxon>
    </lineage>
</organism>
<dbReference type="EMBL" id="FOUO01000034">
    <property type="protein sequence ID" value="SFM70940.1"/>
    <property type="molecule type" value="Genomic_DNA"/>
</dbReference>
<keyword evidence="2" id="KW-1185">Reference proteome</keyword>
<dbReference type="AlphaFoldDB" id="A0A1I4T2Z5"/>
<gene>
    <name evidence="1" type="ORF">SAMN05421721_1342</name>
</gene>